<name>C6XQ92_HIRBI</name>
<keyword evidence="1" id="KW-0732">Signal</keyword>
<keyword evidence="3" id="KW-1185">Reference proteome</keyword>
<dbReference type="CDD" id="cd06355">
    <property type="entry name" value="PBP1_FmdD-like"/>
    <property type="match status" value="1"/>
</dbReference>
<sequence>MRTSSFGRFLSATAISALLLSACSGEAPSTSESPAATDASTVSVGILQSLSGTMAISEITVKNAEMLAIEEINAAGGVLGTQITAIVEDGASDPASFAQKASKLIENSNVVTVFGGWTSASRKAMLPVFERTNNLLWYPVQFEGNECSPNIMYSGAQPNQQILPAFEWAVEAGYQNYFLIGSDYVFPRTANLIVKKHIENKELSLAGEAYVPLGGTDFSGVIAKVQAAKPDIIFNTLNGDSNVAFFKQLKAAGISSAETPIMSFSIGEQEAQAMGPSLVEGSYATWNYFQSLETAENSSFVDAYKAKFGADAAITDPMVHGYLNVYAWKAAAEKAGSFEVDAVREAVVDLEAFSTPMGMVSFANNQSLVQKALIGKLDASGQFEIIADSGDVISPEPYDALTFPGKVCEL</sequence>
<feature type="signal peptide" evidence="1">
    <location>
        <begin position="1"/>
        <end position="27"/>
    </location>
</feature>
<evidence type="ECO:0000313" key="2">
    <source>
        <dbReference type="EMBL" id="ACT60391.1"/>
    </source>
</evidence>
<dbReference type="EMBL" id="CP001678">
    <property type="protein sequence ID" value="ACT60391.1"/>
    <property type="molecule type" value="Genomic_DNA"/>
</dbReference>
<reference evidence="3" key="1">
    <citation type="journal article" date="2011" name="J. Bacteriol.">
        <title>Genome sequences of eight morphologically diverse alphaproteobacteria.</title>
        <authorList>
            <consortium name="US DOE Joint Genome Institute"/>
            <person name="Brown P.J."/>
            <person name="Kysela D.T."/>
            <person name="Buechlein A."/>
            <person name="Hemmerich C."/>
            <person name="Brun Y.V."/>
        </authorList>
    </citation>
    <scope>NUCLEOTIDE SEQUENCE [LARGE SCALE GENOMIC DNA]</scope>
    <source>
        <strain evidence="3">ATCC 49814 / DSM 5838 / IFAM 1418</strain>
    </source>
</reference>
<gene>
    <name evidence="2" type="ordered locus">Hbal_2718</name>
</gene>
<evidence type="ECO:0000313" key="3">
    <source>
        <dbReference type="Proteomes" id="UP000002745"/>
    </source>
</evidence>
<dbReference type="Proteomes" id="UP000002745">
    <property type="component" value="Chromosome"/>
</dbReference>
<feature type="chain" id="PRO_5002974103" evidence="1">
    <location>
        <begin position="28"/>
        <end position="410"/>
    </location>
</feature>
<organism evidence="2 3">
    <name type="scientific">Hirschia baltica (strain ATCC 49814 / DSM 5838 / IFAM 1418)</name>
    <dbReference type="NCBI Taxonomy" id="582402"/>
    <lineage>
        <taxon>Bacteria</taxon>
        <taxon>Pseudomonadati</taxon>
        <taxon>Pseudomonadota</taxon>
        <taxon>Alphaproteobacteria</taxon>
        <taxon>Hyphomonadales</taxon>
        <taxon>Hyphomonadaceae</taxon>
        <taxon>Hirschia</taxon>
    </lineage>
</organism>
<proteinExistence type="predicted"/>
<dbReference type="PANTHER" id="PTHR47628:SF1">
    <property type="entry name" value="ALIPHATIC AMIDASE EXPRESSION-REGULATING PROTEIN"/>
    <property type="match status" value="1"/>
</dbReference>
<dbReference type="PROSITE" id="PS51257">
    <property type="entry name" value="PROKAR_LIPOPROTEIN"/>
    <property type="match status" value="1"/>
</dbReference>
<dbReference type="InterPro" id="IPR028082">
    <property type="entry name" value="Peripla_BP_I"/>
</dbReference>
<dbReference type="NCBIfam" id="TIGR03407">
    <property type="entry name" value="urea_ABC_UrtA"/>
    <property type="match status" value="1"/>
</dbReference>
<dbReference type="InterPro" id="IPR000709">
    <property type="entry name" value="Leu_Ile_Val-bd"/>
</dbReference>
<dbReference type="Gene3D" id="3.40.50.2300">
    <property type="match status" value="2"/>
</dbReference>
<accession>C6XQ92</accession>
<dbReference type="HOGENOM" id="CLU_027128_1_1_5"/>
<dbReference type="SUPFAM" id="SSF53822">
    <property type="entry name" value="Periplasmic binding protein-like I"/>
    <property type="match status" value="1"/>
</dbReference>
<dbReference type="GO" id="GO:0006865">
    <property type="term" value="P:amino acid transport"/>
    <property type="evidence" value="ECO:0007669"/>
    <property type="project" value="InterPro"/>
</dbReference>
<dbReference type="Pfam" id="PF13433">
    <property type="entry name" value="Peripla_BP_5"/>
    <property type="match status" value="1"/>
</dbReference>
<dbReference type="eggNOG" id="COG0683">
    <property type="taxonomic scope" value="Bacteria"/>
</dbReference>
<dbReference type="PRINTS" id="PR00337">
    <property type="entry name" value="LEUILEVALBP"/>
</dbReference>
<dbReference type="STRING" id="582402.Hbal_2718"/>
<dbReference type="PANTHER" id="PTHR47628">
    <property type="match status" value="1"/>
</dbReference>
<dbReference type="RefSeq" id="WP_015828541.1">
    <property type="nucleotide sequence ID" value="NC_012982.1"/>
</dbReference>
<protein>
    <submittedName>
        <fullName evidence="2">Urea ABC transporter, urea binding protein</fullName>
    </submittedName>
</protein>
<dbReference type="AlphaFoldDB" id="C6XQ92"/>
<dbReference type="KEGG" id="hba:Hbal_2718"/>
<dbReference type="InterPro" id="IPR017777">
    <property type="entry name" value="ABC_urea-bd_UrtA"/>
</dbReference>
<dbReference type="OrthoDB" id="9802022at2"/>
<evidence type="ECO:0000256" key="1">
    <source>
        <dbReference type="SAM" id="SignalP"/>
    </source>
</evidence>